<comment type="caution">
    <text evidence="2">The sequence shown here is derived from an EMBL/GenBank/DDBJ whole genome shotgun (WGS) entry which is preliminary data.</text>
</comment>
<name>A0A256JFM9_HALEZ</name>
<feature type="compositionally biased region" description="Basic and acidic residues" evidence="1">
    <location>
        <begin position="16"/>
        <end position="35"/>
    </location>
</feature>
<evidence type="ECO:0000256" key="1">
    <source>
        <dbReference type="SAM" id="MobiDB-lite"/>
    </source>
</evidence>
<dbReference type="Pfam" id="PF20126">
    <property type="entry name" value="TumE"/>
    <property type="match status" value="1"/>
</dbReference>
<dbReference type="InterPro" id="IPR045397">
    <property type="entry name" value="TumE-like"/>
</dbReference>
<gene>
    <name evidence="2" type="ORF">DJ78_16180</name>
</gene>
<evidence type="ECO:0000313" key="3">
    <source>
        <dbReference type="Proteomes" id="UP000216758"/>
    </source>
</evidence>
<sequence length="61" mass="6862">MSRRSPKPTRRSRNGRPGDHVHPGTDAPRPGDDTTHPTGWRDILSTVLSEIEARQRGFWTG</sequence>
<protein>
    <submittedName>
        <fullName evidence="2">Uncharacterized protein</fullName>
    </submittedName>
</protein>
<dbReference type="AlphaFoldDB" id="A0A256JFM9"/>
<accession>A0A256JFM9</accession>
<proteinExistence type="predicted"/>
<feature type="compositionally biased region" description="Basic residues" evidence="1">
    <location>
        <begin position="1"/>
        <end position="14"/>
    </location>
</feature>
<evidence type="ECO:0000313" key="2">
    <source>
        <dbReference type="EMBL" id="OYR67212.1"/>
    </source>
</evidence>
<dbReference type="Proteomes" id="UP000216758">
    <property type="component" value="Unassembled WGS sequence"/>
</dbReference>
<reference evidence="2 3" key="1">
    <citation type="journal article" date="2014" name="Front. Microbiol.">
        <title>Population and genomic analysis of the genus Halorubrum.</title>
        <authorList>
            <person name="Fullmer M.S."/>
            <person name="Soucy S.M."/>
            <person name="Swithers K.S."/>
            <person name="Makkay A.M."/>
            <person name="Wheeler R."/>
            <person name="Ventosa A."/>
            <person name="Gogarten J.P."/>
            <person name="Papke R.T."/>
        </authorList>
    </citation>
    <scope>NUCLEOTIDE SEQUENCE [LARGE SCALE GENOMIC DNA]</scope>
    <source>
        <strain evidence="2 3">G37</strain>
    </source>
</reference>
<feature type="region of interest" description="Disordered" evidence="1">
    <location>
        <begin position="1"/>
        <end position="40"/>
    </location>
</feature>
<dbReference type="EMBL" id="NHPB01000111">
    <property type="protein sequence ID" value="OYR67212.1"/>
    <property type="molecule type" value="Genomic_DNA"/>
</dbReference>
<organism evidence="2 3">
    <name type="scientific">Halorubrum ezzemoulense</name>
    <name type="common">Halorubrum chaoviator</name>
    <dbReference type="NCBI Taxonomy" id="337243"/>
    <lineage>
        <taxon>Archaea</taxon>
        <taxon>Methanobacteriati</taxon>
        <taxon>Methanobacteriota</taxon>
        <taxon>Stenosarchaea group</taxon>
        <taxon>Halobacteria</taxon>
        <taxon>Halobacteriales</taxon>
        <taxon>Haloferacaceae</taxon>
        <taxon>Halorubrum</taxon>
    </lineage>
</organism>